<accession>A0A660E3Z9</accession>
<comment type="similarity">
    <text evidence="1">Belongs to the UPF0246 family.</text>
</comment>
<dbReference type="PANTHER" id="PTHR30283:SF4">
    <property type="entry name" value="PEROXIDE STRESS RESISTANCE PROTEIN YAAA"/>
    <property type="match status" value="1"/>
</dbReference>
<gene>
    <name evidence="2" type="ORF">MUDAN_MDHGFNIF_00123</name>
</gene>
<dbReference type="GO" id="GO:0033194">
    <property type="term" value="P:response to hydroperoxide"/>
    <property type="evidence" value="ECO:0007669"/>
    <property type="project" value="TreeGrafter"/>
</dbReference>
<proteinExistence type="inferred from homology"/>
<sequence>MKKAGRLTMKIIIAPAKKMVVAPDDFPYTALPQYLAQTEQLLATLRQLSYPAAKALWHCSDKLAQPNYDWLQKLDLHAHLTPAILSYRGLQYQYMAPDIFTEPALAYIQANLRILSGFYGILRPFDGIVPYRLEMQAKLAVADHSNLYDFWASRLYDALATPDEPIINLASQEYAKAITPYLAPTQPFVTIVFGSLVAGRLKVKATLAKMARGAMVRYLAENQVSELDQIKTFDHPDYQFDSERSTATELVFIYQK</sequence>
<evidence type="ECO:0000313" key="3">
    <source>
        <dbReference type="Proteomes" id="UP000289996"/>
    </source>
</evidence>
<dbReference type="HAMAP" id="MF_00652">
    <property type="entry name" value="UPF0246"/>
    <property type="match status" value="1"/>
</dbReference>
<evidence type="ECO:0000256" key="1">
    <source>
        <dbReference type="HAMAP-Rule" id="MF_00652"/>
    </source>
</evidence>
<dbReference type="GO" id="GO:0005829">
    <property type="term" value="C:cytosol"/>
    <property type="evidence" value="ECO:0007669"/>
    <property type="project" value="TreeGrafter"/>
</dbReference>
<keyword evidence="3" id="KW-1185">Reference proteome</keyword>
<name>A0A660E3Z9_9LACO</name>
<dbReference type="Proteomes" id="UP000289996">
    <property type="component" value="Unassembled WGS sequence"/>
</dbReference>
<dbReference type="InterPro" id="IPR005583">
    <property type="entry name" value="YaaA"/>
</dbReference>
<dbReference type="Pfam" id="PF03883">
    <property type="entry name" value="H2O2_YaaD"/>
    <property type="match status" value="1"/>
</dbReference>
<dbReference type="AlphaFoldDB" id="A0A660E3Z9"/>
<organism evidence="2 3">
    <name type="scientific">Lactiplantibacillus mudanjiangensis</name>
    <dbReference type="NCBI Taxonomy" id="1296538"/>
    <lineage>
        <taxon>Bacteria</taxon>
        <taxon>Bacillati</taxon>
        <taxon>Bacillota</taxon>
        <taxon>Bacilli</taxon>
        <taxon>Lactobacillales</taxon>
        <taxon>Lactobacillaceae</taxon>
        <taxon>Lactiplantibacillus</taxon>
    </lineage>
</organism>
<dbReference type="EMBL" id="UYIG01000001">
    <property type="protein sequence ID" value="VDG26689.1"/>
    <property type="molecule type" value="Genomic_DNA"/>
</dbReference>
<dbReference type="NCBIfam" id="NF002543">
    <property type="entry name" value="PRK02101.1-4"/>
    <property type="match status" value="1"/>
</dbReference>
<protein>
    <recommendedName>
        <fullName evidence="1">UPF0246 protein MUDAN_MDHGFNIF_00123</fullName>
    </recommendedName>
</protein>
<evidence type="ECO:0000313" key="2">
    <source>
        <dbReference type="EMBL" id="VDG26689.1"/>
    </source>
</evidence>
<reference evidence="2 3" key="1">
    <citation type="submission" date="2018-11" db="EMBL/GenBank/DDBJ databases">
        <authorList>
            <person name="Wuyts S."/>
        </authorList>
    </citation>
    <scope>NUCLEOTIDE SEQUENCE [LARGE SCALE GENOMIC DNA]</scope>
    <source>
        <strain evidence="2">Lactobacillus mudanjiangensis AMBF249</strain>
    </source>
</reference>
<dbReference type="PANTHER" id="PTHR30283">
    <property type="entry name" value="PEROXIDE STRESS RESPONSE PROTEIN YAAA"/>
    <property type="match status" value="1"/>
</dbReference>